<sequence>MLKLMKLELKRNRIKGYFIAVQIITAAMLGFTYLFALMPQIDQSQRDIELLMSYGVFTRLLCVISLLCFTVLSAVMFNRFVVEEYTGKKAILLFSYPVDRSMILWAKVFTVFLFTVAAMTSSGLITFSIFFITEATFHFMKDTLTLNVLLQTFGFVLTYAVIAASFATVSLWFGYWKKSFSATLVANIILVSFLGNLLVMGIPNAMVSMGVAAFSIIISFIFVRNLHSKIMKLEV</sequence>
<dbReference type="Pfam" id="PF12730">
    <property type="entry name" value="ABC2_membrane_4"/>
    <property type="match status" value="1"/>
</dbReference>
<dbReference type="eggNOG" id="ENOG50305HC">
    <property type="taxonomic scope" value="Bacteria"/>
</dbReference>
<keyword evidence="1" id="KW-0812">Transmembrane</keyword>
<keyword evidence="1" id="KW-1133">Transmembrane helix</keyword>
<accession>F1TEQ9</accession>
<evidence type="ECO:0000256" key="1">
    <source>
        <dbReference type="SAM" id="Phobius"/>
    </source>
</evidence>
<dbReference type="RefSeq" id="WP_004620329.1">
    <property type="nucleotide sequence ID" value="NZ_ACXX02000009.1"/>
</dbReference>
<dbReference type="Proteomes" id="UP000003860">
    <property type="component" value="Unassembled WGS sequence"/>
</dbReference>
<reference evidence="2" key="2">
    <citation type="submission" date="2011-01" db="EMBL/GenBank/DDBJ databases">
        <title>The Non-contiguous Finished genome of Clostridium papyrosolvens.</title>
        <authorList>
            <person name="Lucas S."/>
            <person name="Copeland A."/>
            <person name="Lapidus A."/>
            <person name="Cheng J.-F."/>
            <person name="Goodwin L."/>
            <person name="Pitluck S."/>
            <person name="Misra M."/>
            <person name="Chertkov O."/>
            <person name="Detter J.C."/>
            <person name="Han C."/>
            <person name="Tapia R."/>
            <person name="Land M."/>
            <person name="Hauser L."/>
            <person name="Kyrpides N."/>
            <person name="Ivanova N."/>
            <person name="Pagani I."/>
            <person name="Mouttaki H."/>
            <person name="He Z."/>
            <person name="Zhou J."/>
            <person name="Hemme C.L."/>
            <person name="Woyke T."/>
        </authorList>
    </citation>
    <scope>NUCLEOTIDE SEQUENCE [LARGE SCALE GENOMIC DNA]</scope>
    <source>
        <strain evidence="2">DSM 2782</strain>
    </source>
</reference>
<gene>
    <name evidence="2" type="ORF">Cpap_1618</name>
</gene>
<dbReference type="EMBL" id="ACXX02000009">
    <property type="protein sequence ID" value="EGD47225.1"/>
    <property type="molecule type" value="Genomic_DNA"/>
</dbReference>
<comment type="caution">
    <text evidence="2">The sequence shown here is derived from an EMBL/GenBank/DDBJ whole genome shotgun (WGS) entry which is preliminary data.</text>
</comment>
<feature type="transmembrane region" description="Helical" evidence="1">
    <location>
        <begin position="16"/>
        <end position="36"/>
    </location>
</feature>
<proteinExistence type="predicted"/>
<dbReference type="OrthoDB" id="9784784at2"/>
<feature type="transmembrane region" description="Helical" evidence="1">
    <location>
        <begin position="103"/>
        <end position="132"/>
    </location>
</feature>
<keyword evidence="3" id="KW-1185">Reference proteome</keyword>
<feature type="transmembrane region" description="Helical" evidence="1">
    <location>
        <begin position="205"/>
        <end position="223"/>
    </location>
</feature>
<dbReference type="AlphaFoldDB" id="F1TEQ9"/>
<reference evidence="2" key="1">
    <citation type="submission" date="2009-07" db="EMBL/GenBank/DDBJ databases">
        <authorList>
            <consortium name="US DOE Joint Genome Institute (JGI-PGF)"/>
            <person name="Lucas S."/>
            <person name="Copeland A."/>
            <person name="Lapidus A."/>
            <person name="Glavina del Rio T."/>
            <person name="Tice H."/>
            <person name="Bruce D."/>
            <person name="Goodwin L."/>
            <person name="Pitluck S."/>
            <person name="Larimer F."/>
            <person name="Land M.L."/>
            <person name="Mouttaki H."/>
            <person name="He Z."/>
            <person name="Zhou J."/>
            <person name="Hemme C.L."/>
        </authorList>
    </citation>
    <scope>NUCLEOTIDE SEQUENCE [LARGE SCALE GENOMIC DNA]</scope>
    <source>
        <strain evidence="2">DSM 2782</strain>
    </source>
</reference>
<protein>
    <recommendedName>
        <fullName evidence="4">ABC transporter permease</fullName>
    </recommendedName>
</protein>
<feature type="transmembrane region" description="Helical" evidence="1">
    <location>
        <begin position="180"/>
        <end position="199"/>
    </location>
</feature>
<feature type="transmembrane region" description="Helical" evidence="1">
    <location>
        <begin position="152"/>
        <end position="173"/>
    </location>
</feature>
<evidence type="ECO:0000313" key="3">
    <source>
        <dbReference type="Proteomes" id="UP000003860"/>
    </source>
</evidence>
<evidence type="ECO:0000313" key="2">
    <source>
        <dbReference type="EMBL" id="EGD47225.1"/>
    </source>
</evidence>
<dbReference type="STRING" id="588581.Cpap_1618"/>
<keyword evidence="1" id="KW-0472">Membrane</keyword>
<organism evidence="2 3">
    <name type="scientific">Ruminiclostridium papyrosolvens DSM 2782</name>
    <dbReference type="NCBI Taxonomy" id="588581"/>
    <lineage>
        <taxon>Bacteria</taxon>
        <taxon>Bacillati</taxon>
        <taxon>Bacillota</taxon>
        <taxon>Clostridia</taxon>
        <taxon>Eubacteriales</taxon>
        <taxon>Oscillospiraceae</taxon>
        <taxon>Ruminiclostridium</taxon>
    </lineage>
</organism>
<feature type="transmembrane region" description="Helical" evidence="1">
    <location>
        <begin position="56"/>
        <end position="82"/>
    </location>
</feature>
<evidence type="ECO:0008006" key="4">
    <source>
        <dbReference type="Google" id="ProtNLM"/>
    </source>
</evidence>
<name>F1TEQ9_9FIRM</name>